<organism evidence="1">
    <name type="scientific">Diabrotica virgifera virgifera</name>
    <name type="common">western corn rootworm</name>
    <dbReference type="NCBI Taxonomy" id="50390"/>
    <lineage>
        <taxon>Eukaryota</taxon>
        <taxon>Metazoa</taxon>
        <taxon>Ecdysozoa</taxon>
        <taxon>Arthropoda</taxon>
        <taxon>Hexapoda</taxon>
        <taxon>Insecta</taxon>
        <taxon>Pterygota</taxon>
        <taxon>Neoptera</taxon>
        <taxon>Endopterygota</taxon>
        <taxon>Coleoptera</taxon>
        <taxon>Polyphaga</taxon>
        <taxon>Cucujiformia</taxon>
        <taxon>Chrysomeloidea</taxon>
        <taxon>Chrysomelidae</taxon>
        <taxon>Galerucinae</taxon>
        <taxon>Diabroticina</taxon>
        <taxon>Diabroticites</taxon>
        <taxon>Diabrotica</taxon>
    </lineage>
</organism>
<dbReference type="InParanoid" id="A0A6P7FBD2"/>
<sequence length="306" mass="34019">MAAYYWVDTTARGGVPSSALRGGTDVDGYEIYVGRAHYEGDWLPAKVIPGKDIAYVSYNGSEIGVHRFQVLCEQQFDWVPCHGGNIPPDAVEGGRTSDGEPLYIGRAYHEGSQTVGKVHPSHGCCYVPFNGGEHSHSNYEILVLRHFLWSHQLTKNNKMGDYVWVDTRNPWDFPGNAVRGGTDANGDEIYVGKALHQGDWLPAKVIPNKNCAYVSYSGREIRLQRFQVMCKNKEKFTWVPCKGNNIPSNAVEGGETADGEPLYVGRVIHRSSQTVGKVHPSHSVCYIPFGGRELNFGNYEILVKRN</sequence>
<dbReference type="RefSeq" id="XP_028133209.1">
    <property type="nucleotide sequence ID" value="XM_028277408.1"/>
</dbReference>
<reference evidence="1" key="1">
    <citation type="submission" date="2025-08" db="UniProtKB">
        <authorList>
            <consortium name="RefSeq"/>
        </authorList>
    </citation>
    <scope>IDENTIFICATION</scope>
    <source>
        <tissue evidence="1">Whole insect</tissue>
    </source>
</reference>
<evidence type="ECO:0000313" key="1">
    <source>
        <dbReference type="RefSeq" id="XP_028133209.1"/>
    </source>
</evidence>
<dbReference type="SMART" id="SM00696">
    <property type="entry name" value="DM9"/>
    <property type="match status" value="4"/>
</dbReference>
<dbReference type="FunCoup" id="A0A6P7FBD2">
    <property type="interactions" value="79"/>
</dbReference>
<dbReference type="InterPro" id="IPR006616">
    <property type="entry name" value="DM9_repeat"/>
</dbReference>
<dbReference type="OrthoDB" id="1925699at2759"/>
<protein>
    <submittedName>
        <fullName evidence="1">Uncharacterized protein LOC114328535</fullName>
    </submittedName>
</protein>
<dbReference type="Pfam" id="PF11901">
    <property type="entry name" value="DM9"/>
    <property type="match status" value="2"/>
</dbReference>
<gene>
    <name evidence="1" type="primary">LOC114328535</name>
</gene>
<dbReference type="PANTHER" id="PTHR31649">
    <property type="entry name" value="AGAP009604-PA"/>
    <property type="match status" value="1"/>
</dbReference>
<proteinExistence type="predicted"/>
<dbReference type="AlphaFoldDB" id="A0A6P7FBD2"/>
<dbReference type="PANTHER" id="PTHR31649:SF10">
    <property type="entry name" value="IP19903P-RELATED"/>
    <property type="match status" value="1"/>
</dbReference>
<accession>A0A6P7FBD2</accession>
<name>A0A6P7FBD2_DIAVI</name>